<feature type="region of interest" description="Disordered" evidence="1">
    <location>
        <begin position="1"/>
        <end position="86"/>
    </location>
</feature>
<name>A0AAN9VTN5_9ORTH</name>
<feature type="compositionally biased region" description="Low complexity" evidence="1">
    <location>
        <begin position="63"/>
        <end position="75"/>
    </location>
</feature>
<evidence type="ECO:0000313" key="2">
    <source>
        <dbReference type="EMBL" id="KAK7863979.1"/>
    </source>
</evidence>
<dbReference type="Proteomes" id="UP001378592">
    <property type="component" value="Unassembled WGS sequence"/>
</dbReference>
<protein>
    <submittedName>
        <fullName evidence="2">Uncharacterized protein</fullName>
    </submittedName>
</protein>
<feature type="compositionally biased region" description="Basic and acidic residues" evidence="1">
    <location>
        <begin position="1"/>
        <end position="22"/>
    </location>
</feature>
<comment type="caution">
    <text evidence="2">The sequence shown here is derived from an EMBL/GenBank/DDBJ whole genome shotgun (WGS) entry which is preliminary data.</text>
</comment>
<dbReference type="EMBL" id="JAZDUA010000214">
    <property type="protein sequence ID" value="KAK7863979.1"/>
    <property type="molecule type" value="Genomic_DNA"/>
</dbReference>
<reference evidence="2 3" key="1">
    <citation type="submission" date="2024-03" db="EMBL/GenBank/DDBJ databases">
        <title>The genome assembly and annotation of the cricket Gryllus longicercus Weissman &amp; Gray.</title>
        <authorList>
            <person name="Szrajer S."/>
            <person name="Gray D."/>
            <person name="Ylla G."/>
        </authorList>
    </citation>
    <scope>NUCLEOTIDE SEQUENCE [LARGE SCALE GENOMIC DNA]</scope>
    <source>
        <strain evidence="2">DAG 2021-001</strain>
        <tissue evidence="2">Whole body minus gut</tissue>
    </source>
</reference>
<sequence length="113" mass="12578">METRNMRRKASEKQPLPGERRGTFGATAGGDSMRAGGDQELNRRALIGDNPEYTTAEHSSTHPSPLIAAPAASASQRSNLLLPETTAAGRQRRRMKWTIEINTFIMREYYTIT</sequence>
<keyword evidence="3" id="KW-1185">Reference proteome</keyword>
<evidence type="ECO:0000256" key="1">
    <source>
        <dbReference type="SAM" id="MobiDB-lite"/>
    </source>
</evidence>
<accession>A0AAN9VTN5</accession>
<proteinExistence type="predicted"/>
<evidence type="ECO:0000313" key="3">
    <source>
        <dbReference type="Proteomes" id="UP001378592"/>
    </source>
</evidence>
<gene>
    <name evidence="2" type="ORF">R5R35_000088</name>
</gene>
<organism evidence="2 3">
    <name type="scientific">Gryllus longicercus</name>
    <dbReference type="NCBI Taxonomy" id="2509291"/>
    <lineage>
        <taxon>Eukaryota</taxon>
        <taxon>Metazoa</taxon>
        <taxon>Ecdysozoa</taxon>
        <taxon>Arthropoda</taxon>
        <taxon>Hexapoda</taxon>
        <taxon>Insecta</taxon>
        <taxon>Pterygota</taxon>
        <taxon>Neoptera</taxon>
        <taxon>Polyneoptera</taxon>
        <taxon>Orthoptera</taxon>
        <taxon>Ensifera</taxon>
        <taxon>Gryllidea</taxon>
        <taxon>Grylloidea</taxon>
        <taxon>Gryllidae</taxon>
        <taxon>Gryllinae</taxon>
        <taxon>Gryllus</taxon>
    </lineage>
</organism>
<dbReference type="AlphaFoldDB" id="A0AAN9VTN5"/>
<feature type="compositionally biased region" description="Polar residues" evidence="1">
    <location>
        <begin position="52"/>
        <end position="62"/>
    </location>
</feature>